<dbReference type="EMBL" id="LR824008">
    <property type="protein sequence ID" value="CAH0604950.1"/>
    <property type="molecule type" value="Genomic_DNA"/>
</dbReference>
<protein>
    <recommendedName>
        <fullName evidence="1">GST C-terminal domain-containing protein</fullName>
    </recommendedName>
</protein>
<dbReference type="Gene3D" id="1.20.1050.10">
    <property type="match status" value="1"/>
</dbReference>
<dbReference type="PANTHER" id="PTHR43969:SF4">
    <property type="entry name" value="FI01423P-RELATED"/>
    <property type="match status" value="1"/>
</dbReference>
<dbReference type="PANTHER" id="PTHR43969">
    <property type="entry name" value="GLUTATHIONE S TRANSFERASE D10, ISOFORM A-RELATED"/>
    <property type="match status" value="1"/>
</dbReference>
<sequence length="122" mass="14008">MFFDASILFIRNRNVGMATIFEGLKAPTERHLSDLEEAYGMLERFLSKYRYVAANHLTIADISLATTLYVSVLIKEIDPSKYPRVTAWLKKMQQEPSYKKFAEPGSAIAKQTFDYFSAKNNQ</sequence>
<proteinExistence type="predicted"/>
<evidence type="ECO:0000313" key="3">
    <source>
        <dbReference type="Proteomes" id="UP001154114"/>
    </source>
</evidence>
<dbReference type="CDD" id="cd03177">
    <property type="entry name" value="GST_C_Delta_Epsilon"/>
    <property type="match status" value="1"/>
</dbReference>
<dbReference type="InterPro" id="IPR010987">
    <property type="entry name" value="Glutathione-S-Trfase_C-like"/>
</dbReference>
<dbReference type="PROSITE" id="PS50405">
    <property type="entry name" value="GST_CTER"/>
    <property type="match status" value="1"/>
</dbReference>
<evidence type="ECO:0000259" key="1">
    <source>
        <dbReference type="PROSITE" id="PS50405"/>
    </source>
</evidence>
<dbReference type="FunFam" id="1.20.1050.10:FF:000007">
    <property type="entry name" value="Glutathione S-transferase 1-1"/>
    <property type="match status" value="1"/>
</dbReference>
<dbReference type="Pfam" id="PF13410">
    <property type="entry name" value="GST_C_2"/>
    <property type="match status" value="1"/>
</dbReference>
<accession>A0A9P0C435</accession>
<name>A0A9P0C435_CHRIL</name>
<dbReference type="GO" id="GO:0004364">
    <property type="term" value="F:glutathione transferase activity"/>
    <property type="evidence" value="ECO:0007669"/>
    <property type="project" value="TreeGrafter"/>
</dbReference>
<gene>
    <name evidence="2" type="ORF">CINC_LOCUS11300</name>
</gene>
<reference evidence="2" key="1">
    <citation type="submission" date="2021-12" db="EMBL/GenBank/DDBJ databases">
        <authorList>
            <person name="King R."/>
        </authorList>
    </citation>
    <scope>NUCLEOTIDE SEQUENCE</scope>
</reference>
<keyword evidence="3" id="KW-1185">Reference proteome</keyword>
<dbReference type="AlphaFoldDB" id="A0A9P0C435"/>
<dbReference type="InterPro" id="IPR036282">
    <property type="entry name" value="Glutathione-S-Trfase_C_sf"/>
</dbReference>
<dbReference type="Proteomes" id="UP001154114">
    <property type="component" value="Chromosome 5"/>
</dbReference>
<evidence type="ECO:0000313" key="2">
    <source>
        <dbReference type="EMBL" id="CAH0604950.1"/>
    </source>
</evidence>
<feature type="domain" description="GST C-terminal" evidence="1">
    <location>
        <begin position="1"/>
        <end position="116"/>
    </location>
</feature>
<dbReference type="SUPFAM" id="SSF47616">
    <property type="entry name" value="GST C-terminal domain-like"/>
    <property type="match status" value="1"/>
</dbReference>
<dbReference type="OrthoDB" id="422574at2759"/>
<organism evidence="2 3">
    <name type="scientific">Chrysodeixis includens</name>
    <name type="common">Soybean looper</name>
    <name type="synonym">Pseudoplusia includens</name>
    <dbReference type="NCBI Taxonomy" id="689277"/>
    <lineage>
        <taxon>Eukaryota</taxon>
        <taxon>Metazoa</taxon>
        <taxon>Ecdysozoa</taxon>
        <taxon>Arthropoda</taxon>
        <taxon>Hexapoda</taxon>
        <taxon>Insecta</taxon>
        <taxon>Pterygota</taxon>
        <taxon>Neoptera</taxon>
        <taxon>Endopterygota</taxon>
        <taxon>Lepidoptera</taxon>
        <taxon>Glossata</taxon>
        <taxon>Ditrysia</taxon>
        <taxon>Noctuoidea</taxon>
        <taxon>Noctuidae</taxon>
        <taxon>Plusiinae</taxon>
        <taxon>Chrysodeixis</taxon>
    </lineage>
</organism>
<dbReference type="GO" id="GO:0006749">
    <property type="term" value="P:glutathione metabolic process"/>
    <property type="evidence" value="ECO:0007669"/>
    <property type="project" value="TreeGrafter"/>
</dbReference>